<proteinExistence type="predicted"/>
<protein>
    <recommendedName>
        <fullName evidence="3">RNase H type-1 domain-containing protein</fullName>
    </recommendedName>
</protein>
<keyword evidence="2" id="KW-1185">Reference proteome</keyword>
<evidence type="ECO:0000313" key="1">
    <source>
        <dbReference type="EMBL" id="OMP10258.1"/>
    </source>
</evidence>
<sequence>MVRERRGWNLDKIKDLLTEAEQRSITRIQISSEGDDDKMVWPHNREGFYTVKIGEFPETIENTLLLCGWVLPLWFGVARIRINRDQIRTLVEWLMTVLRDSGKGKEQQLHLGSVIAVISWFIWKACCQHVFEKAELRPETIVPIIQRFILEIEDANSLTRSKKTTAEVRIKEDKWKAPDEGCSKLNCDGAIDTQTFDDGIGIIVGNSAADLIGGKGLSLQVSSIEEAEVVAIRNSLELVEQMKLQKVPLFQFGVGHINSTVVKKTLAFIGVFWVASNRQKVGWKWVRLESGVEMDKVAQNC</sequence>
<comment type="caution">
    <text evidence="1">The sequence shown here is derived from an EMBL/GenBank/DDBJ whole genome shotgun (WGS) entry which is preliminary data.</text>
</comment>
<dbReference type="AlphaFoldDB" id="A0A1R3KT93"/>
<organism evidence="1 2">
    <name type="scientific">Corchorus olitorius</name>
    <dbReference type="NCBI Taxonomy" id="93759"/>
    <lineage>
        <taxon>Eukaryota</taxon>
        <taxon>Viridiplantae</taxon>
        <taxon>Streptophyta</taxon>
        <taxon>Embryophyta</taxon>
        <taxon>Tracheophyta</taxon>
        <taxon>Spermatophyta</taxon>
        <taxon>Magnoliopsida</taxon>
        <taxon>eudicotyledons</taxon>
        <taxon>Gunneridae</taxon>
        <taxon>Pentapetalae</taxon>
        <taxon>rosids</taxon>
        <taxon>malvids</taxon>
        <taxon>Malvales</taxon>
        <taxon>Malvaceae</taxon>
        <taxon>Grewioideae</taxon>
        <taxon>Apeibeae</taxon>
        <taxon>Corchorus</taxon>
    </lineage>
</organism>
<evidence type="ECO:0008006" key="3">
    <source>
        <dbReference type="Google" id="ProtNLM"/>
    </source>
</evidence>
<dbReference type="PANTHER" id="PTHR47074:SF11">
    <property type="entry name" value="REVERSE TRANSCRIPTASE-LIKE PROTEIN"/>
    <property type="match status" value="1"/>
</dbReference>
<name>A0A1R3KT93_9ROSI</name>
<accession>A0A1R3KT93</accession>
<reference evidence="2" key="1">
    <citation type="submission" date="2013-09" db="EMBL/GenBank/DDBJ databases">
        <title>Corchorus olitorius genome sequencing.</title>
        <authorList>
            <person name="Alam M."/>
            <person name="Haque M.S."/>
            <person name="Islam M.S."/>
            <person name="Emdad E.M."/>
            <person name="Islam M.M."/>
            <person name="Ahmed B."/>
            <person name="Halim A."/>
            <person name="Hossen Q.M.M."/>
            <person name="Hossain M.Z."/>
            <person name="Ahmed R."/>
            <person name="Khan M.M."/>
            <person name="Islam R."/>
            <person name="Rashid M.M."/>
            <person name="Khan S.A."/>
            <person name="Rahman M.S."/>
            <person name="Alam M."/>
            <person name="Yahiya A.S."/>
            <person name="Khan M.S."/>
            <person name="Azam M.S."/>
            <person name="Haque T."/>
            <person name="Lashkar M.Z.H."/>
            <person name="Akhand A.I."/>
            <person name="Morshed G."/>
            <person name="Roy S."/>
            <person name="Uddin K.S."/>
            <person name="Rabeya T."/>
            <person name="Hossain A.S."/>
            <person name="Chowdhury A."/>
            <person name="Snigdha A.R."/>
            <person name="Mortoza M.S."/>
            <person name="Matin S.A."/>
            <person name="Hoque S.M.E."/>
            <person name="Islam M.K."/>
            <person name="Roy D.K."/>
            <person name="Haider R."/>
            <person name="Moosa M.M."/>
            <person name="Elias S.M."/>
            <person name="Hasan A.M."/>
            <person name="Jahan S."/>
            <person name="Shafiuddin M."/>
            <person name="Mahmood N."/>
            <person name="Shommy N.S."/>
        </authorList>
    </citation>
    <scope>NUCLEOTIDE SEQUENCE [LARGE SCALE GENOMIC DNA]</scope>
    <source>
        <strain evidence="2">cv. O-4</strain>
    </source>
</reference>
<dbReference type="Proteomes" id="UP000187203">
    <property type="component" value="Unassembled WGS sequence"/>
</dbReference>
<dbReference type="OrthoDB" id="1750020at2759"/>
<dbReference type="EMBL" id="AWUE01011960">
    <property type="protein sequence ID" value="OMP10258.1"/>
    <property type="molecule type" value="Genomic_DNA"/>
</dbReference>
<dbReference type="InterPro" id="IPR052929">
    <property type="entry name" value="RNase_H-like_EbsB-rel"/>
</dbReference>
<gene>
    <name evidence="1" type="ORF">COLO4_04666</name>
</gene>
<dbReference type="PANTHER" id="PTHR47074">
    <property type="entry name" value="BNAC02G40300D PROTEIN"/>
    <property type="match status" value="1"/>
</dbReference>
<evidence type="ECO:0000313" key="2">
    <source>
        <dbReference type="Proteomes" id="UP000187203"/>
    </source>
</evidence>